<feature type="transmembrane region" description="Helical" evidence="7">
    <location>
        <begin position="388"/>
        <end position="405"/>
    </location>
</feature>
<feature type="transmembrane region" description="Helical" evidence="7">
    <location>
        <begin position="12"/>
        <end position="32"/>
    </location>
</feature>
<evidence type="ECO:0000256" key="5">
    <source>
        <dbReference type="ARBA" id="ARBA00022989"/>
    </source>
</evidence>
<dbReference type="AlphaFoldDB" id="A0A4P2VKM1"/>
<keyword evidence="4 7" id="KW-0812">Transmembrane</keyword>
<feature type="transmembrane region" description="Helical" evidence="7">
    <location>
        <begin position="297"/>
        <end position="317"/>
    </location>
</feature>
<dbReference type="Proteomes" id="UP000291236">
    <property type="component" value="Chromosome"/>
</dbReference>
<dbReference type="PANTHER" id="PTHR43266">
    <property type="entry name" value="MACROLIDE-EFFLUX PROTEIN"/>
    <property type="match status" value="1"/>
</dbReference>
<feature type="transmembrane region" description="Helical" evidence="7">
    <location>
        <begin position="141"/>
        <end position="164"/>
    </location>
</feature>
<protein>
    <recommendedName>
        <fullName evidence="10">MFS transporter</fullName>
    </recommendedName>
</protein>
<feature type="transmembrane region" description="Helical" evidence="7">
    <location>
        <begin position="230"/>
        <end position="250"/>
    </location>
</feature>
<keyword evidence="3" id="KW-1003">Cell membrane</keyword>
<dbReference type="RefSeq" id="WP_130606955.1">
    <property type="nucleotide sequence ID" value="NZ_AP019368.1"/>
</dbReference>
<dbReference type="InterPro" id="IPR036259">
    <property type="entry name" value="MFS_trans_sf"/>
</dbReference>
<feature type="transmembrane region" description="Helical" evidence="7">
    <location>
        <begin position="256"/>
        <end position="276"/>
    </location>
</feature>
<sequence length="426" mass="48759">MFKFLCININFFYFAIASLIMQIGIGLTQVAVYGHLARIDASPLYFTLAFSLATIPGLFSSQIGSYLSKKVNIIFLCVAIQLLGAFSLFLPILGINNNQIILLLFAEFISAFIAGFIYPISQIYIKRVFTDKNYLPLASKLDVYLFSINIIIGTFIGTLLYAYFNTENYLLINSLAYVISSFIYVIAYFTKKNISIKNLIITENFSFNKNNRFLNRRILFLKNFSIEQKYPFLILIYLPIATTPSISLLPTIGNKYGSNILILGINLTPALLFILAKTIGQIIGPMLIKNYMFEKFYNNKSVFIKCNFLFLLMYLVIYFIDNIYISIILIISAHIFSNIVFSLGMFATQRTFKIDEISDVSAKQYQISTFSMAIISLMSGFLVKYIPYYVLIFIPFIIIYLLLFFQENTAKSLILNKRKNSIDKVD</sequence>
<feature type="transmembrane region" description="Helical" evidence="7">
    <location>
        <begin position="73"/>
        <end position="94"/>
    </location>
</feature>
<evidence type="ECO:0000256" key="3">
    <source>
        <dbReference type="ARBA" id="ARBA00022475"/>
    </source>
</evidence>
<dbReference type="EMBL" id="AP019368">
    <property type="protein sequence ID" value="BBH52444.1"/>
    <property type="molecule type" value="Genomic_DNA"/>
</dbReference>
<evidence type="ECO:0000313" key="9">
    <source>
        <dbReference type="Proteomes" id="UP000291236"/>
    </source>
</evidence>
<dbReference type="SUPFAM" id="SSF103473">
    <property type="entry name" value="MFS general substrate transporter"/>
    <property type="match status" value="1"/>
</dbReference>
<evidence type="ECO:0000313" key="8">
    <source>
        <dbReference type="EMBL" id="BBH52444.1"/>
    </source>
</evidence>
<evidence type="ECO:0000256" key="6">
    <source>
        <dbReference type="ARBA" id="ARBA00023136"/>
    </source>
</evidence>
<feature type="transmembrane region" description="Helical" evidence="7">
    <location>
        <begin position="170"/>
        <end position="189"/>
    </location>
</feature>
<proteinExistence type="predicted"/>
<keyword evidence="6 7" id="KW-0472">Membrane</keyword>
<dbReference type="Pfam" id="PF07690">
    <property type="entry name" value="MFS_1"/>
    <property type="match status" value="1"/>
</dbReference>
<dbReference type="Gene3D" id="1.20.1250.20">
    <property type="entry name" value="MFS general substrate transporter like domains"/>
    <property type="match status" value="1"/>
</dbReference>
<gene>
    <name evidence="8" type="ORF">JCM31447_08850</name>
</gene>
<feature type="transmembrane region" description="Helical" evidence="7">
    <location>
        <begin position="44"/>
        <end position="61"/>
    </location>
</feature>
<evidence type="ECO:0000256" key="4">
    <source>
        <dbReference type="ARBA" id="ARBA00022692"/>
    </source>
</evidence>
<keyword evidence="2" id="KW-0813">Transport</keyword>
<evidence type="ECO:0008006" key="10">
    <source>
        <dbReference type="Google" id="ProtNLM"/>
    </source>
</evidence>
<comment type="subcellular location">
    <subcellularLocation>
        <location evidence="1">Cell membrane</location>
        <topology evidence="1">Multi-pass membrane protein</topology>
    </subcellularLocation>
</comment>
<dbReference type="InterPro" id="IPR011701">
    <property type="entry name" value="MFS"/>
</dbReference>
<keyword evidence="9" id="KW-1185">Reference proteome</keyword>
<name>A0A4P2VKM1_FLUSA</name>
<dbReference type="GO" id="GO:0022857">
    <property type="term" value="F:transmembrane transporter activity"/>
    <property type="evidence" value="ECO:0007669"/>
    <property type="project" value="InterPro"/>
</dbReference>
<dbReference type="PANTHER" id="PTHR43266:SF7">
    <property type="entry name" value="TRANSPORTER, PUTATIVE-RELATED"/>
    <property type="match status" value="1"/>
</dbReference>
<feature type="transmembrane region" description="Helical" evidence="7">
    <location>
        <begin position="100"/>
        <end position="120"/>
    </location>
</feature>
<organism evidence="8 9">
    <name type="scientific">Fluviispira sanaruensis</name>
    <dbReference type="NCBI Taxonomy" id="2493639"/>
    <lineage>
        <taxon>Bacteria</taxon>
        <taxon>Pseudomonadati</taxon>
        <taxon>Bdellovibrionota</taxon>
        <taxon>Oligoflexia</taxon>
        <taxon>Silvanigrellales</taxon>
        <taxon>Silvanigrellaceae</taxon>
        <taxon>Fluviispira</taxon>
    </lineage>
</organism>
<reference evidence="8 9" key="1">
    <citation type="submission" date="2018-12" db="EMBL/GenBank/DDBJ databases">
        <title>Rubrispira sanarue gen. nov., sp., nov., a member of the order Silvanigrellales, isolated from a brackish lake in Hamamatsu Japan.</title>
        <authorList>
            <person name="Maejima Y."/>
            <person name="Iino T."/>
            <person name="Muraguchi Y."/>
            <person name="Fukuda K."/>
            <person name="Nojiri H."/>
            <person name="Ohkuma M."/>
            <person name="Moriuchi R."/>
            <person name="Dohra H."/>
            <person name="Kimbara K."/>
            <person name="Shintani M."/>
        </authorList>
    </citation>
    <scope>NUCLEOTIDE SEQUENCE [LARGE SCALE GENOMIC DNA]</scope>
    <source>
        <strain evidence="8 9">RF1110005</strain>
    </source>
</reference>
<evidence type="ECO:0000256" key="1">
    <source>
        <dbReference type="ARBA" id="ARBA00004651"/>
    </source>
</evidence>
<accession>A0A4P2VKM1</accession>
<evidence type="ECO:0000256" key="7">
    <source>
        <dbReference type="SAM" id="Phobius"/>
    </source>
</evidence>
<dbReference type="GO" id="GO:0005886">
    <property type="term" value="C:plasma membrane"/>
    <property type="evidence" value="ECO:0007669"/>
    <property type="project" value="UniProtKB-SubCell"/>
</dbReference>
<keyword evidence="5 7" id="KW-1133">Transmembrane helix</keyword>
<dbReference type="OrthoDB" id="9178670at2"/>
<evidence type="ECO:0000256" key="2">
    <source>
        <dbReference type="ARBA" id="ARBA00022448"/>
    </source>
</evidence>
<dbReference type="KEGG" id="sbf:JCM31447_08850"/>
<feature type="transmembrane region" description="Helical" evidence="7">
    <location>
        <begin position="323"/>
        <end position="344"/>
    </location>
</feature>